<comment type="caution">
    <text evidence="1">The sequence shown here is derived from an EMBL/GenBank/DDBJ whole genome shotgun (WGS) entry which is preliminary data.</text>
</comment>
<dbReference type="Proteomes" id="UP000240010">
    <property type="component" value="Unassembled WGS sequence"/>
</dbReference>
<protein>
    <submittedName>
        <fullName evidence="1">Uncharacterized protein (TIGR02646 family)</fullName>
    </submittedName>
</protein>
<reference evidence="1 2" key="1">
    <citation type="submission" date="2018-02" db="EMBL/GenBank/DDBJ databases">
        <title>Subsurface microbial communities from deep shales in Ohio and West Virginia, USA.</title>
        <authorList>
            <person name="Wrighton K."/>
        </authorList>
    </citation>
    <scope>NUCLEOTIDE SEQUENCE [LARGE SCALE GENOMIC DNA]</scope>
    <source>
        <strain evidence="1 2">OWC-DMM</strain>
    </source>
</reference>
<dbReference type="Gene3D" id="1.10.30.50">
    <property type="match status" value="1"/>
</dbReference>
<proteinExistence type="predicted"/>
<evidence type="ECO:0000313" key="2">
    <source>
        <dbReference type="Proteomes" id="UP000240010"/>
    </source>
</evidence>
<accession>A0A2S6HBN5</accession>
<dbReference type="EMBL" id="PTIZ01000007">
    <property type="protein sequence ID" value="PPK74803.1"/>
    <property type="molecule type" value="Genomic_DNA"/>
</dbReference>
<sequence>MRLITKGQEPAELTAWKKANPNGRYQDLEGSEQDKLATRRVIRQAAIQEQFGLCAYCCKQIDVDNSSNEHLASQRDDKNRTLDFANIVASCKTPNRCNQKRGSQALPLTPLMPECEIELHFSLSGKVVGTKDRATETINVLALDTPAIRKERQELVDSLIYGVGMTPDALQPPDDELLRILVSDLQQPDEAGYLPPFSPVLISIINRLLANPTDFIN</sequence>
<dbReference type="AlphaFoldDB" id="A0A2S6HBN5"/>
<dbReference type="RefSeq" id="WP_104429345.1">
    <property type="nucleotide sequence ID" value="NZ_PTIZ01000007.1"/>
</dbReference>
<gene>
    <name evidence="1" type="ORF">B0F87_10746</name>
</gene>
<evidence type="ECO:0000313" key="1">
    <source>
        <dbReference type="EMBL" id="PPK74803.1"/>
    </source>
</evidence>
<name>A0A2S6HBN5_9GAMM</name>
<organism evidence="1 2">
    <name type="scientific">Methylobacter tundripaludum</name>
    <dbReference type="NCBI Taxonomy" id="173365"/>
    <lineage>
        <taxon>Bacteria</taxon>
        <taxon>Pseudomonadati</taxon>
        <taxon>Pseudomonadota</taxon>
        <taxon>Gammaproteobacteria</taxon>
        <taxon>Methylococcales</taxon>
        <taxon>Methylococcaceae</taxon>
        <taxon>Methylobacter</taxon>
    </lineage>
</organism>